<dbReference type="PANTHER" id="PTHR46333:SF2">
    <property type="entry name" value="CYTOKINESIS PROTEIN 3"/>
    <property type="match status" value="1"/>
</dbReference>
<reference evidence="3 4" key="1">
    <citation type="submission" date="2022-06" db="EMBL/GenBank/DDBJ databases">
        <title>Isolation of gut microbiota from human fecal samples.</title>
        <authorList>
            <person name="Pamer E.G."/>
            <person name="Barat B."/>
            <person name="Waligurski E."/>
            <person name="Medina S."/>
            <person name="Paddock L."/>
            <person name="Mostad J."/>
        </authorList>
    </citation>
    <scope>NUCLEOTIDE SEQUENCE [LARGE SCALE GENOMIC DNA]</scope>
    <source>
        <strain evidence="3 4">DFI.7.95</strain>
    </source>
</reference>
<evidence type="ECO:0000259" key="2">
    <source>
        <dbReference type="SMART" id="SM00460"/>
    </source>
</evidence>
<dbReference type="InterPro" id="IPR052557">
    <property type="entry name" value="CAP/Cytokinesis_protein"/>
</dbReference>
<keyword evidence="4" id="KW-1185">Reference proteome</keyword>
<dbReference type="InterPro" id="IPR002931">
    <property type="entry name" value="Transglutaminase-like"/>
</dbReference>
<keyword evidence="1" id="KW-0812">Transmembrane</keyword>
<feature type="domain" description="Transglutaminase-like" evidence="2">
    <location>
        <begin position="184"/>
        <end position="240"/>
    </location>
</feature>
<dbReference type="Pfam" id="PF01841">
    <property type="entry name" value="Transglut_core"/>
    <property type="match status" value="1"/>
</dbReference>
<evidence type="ECO:0000313" key="4">
    <source>
        <dbReference type="Proteomes" id="UP001524478"/>
    </source>
</evidence>
<dbReference type="PANTHER" id="PTHR46333">
    <property type="entry name" value="CYTOKINESIS PROTEIN 3"/>
    <property type="match status" value="1"/>
</dbReference>
<sequence>MRKKLIKIFLVEIIIIIIAFVYFFSRYNMYDTSLQGSLRVNTDENPVEVNKRSKLYLELEKGLLEGKERIDIKSMALFKDPKEIFNVLEEISNENPEIMYYKAAEYQFGNLSLFYSKSKEDINNHQKEIRKIREAFISNYILPEMSDYEKILTIHDYIINNSKYDDKLFISGVVPPESYSSYGILALGRGVCEGYAKSMKYLLDGIGIESMIVIGESKGENHAWNLVKIEDEYYHVDTTWDDPVTSDGSDIIRYNFFNLNDDEISKSHTWNKEDYPSANGEKYNYFKYNNFIVNGKDELKDQIKNILLKRKSHLLIKINNFNNEDILLNEIIENAVYENYKLISLKSYSYSVDEEYGIVSFEFYY</sequence>
<protein>
    <recommendedName>
        <fullName evidence="2">Transglutaminase-like domain-containing protein</fullName>
    </recommendedName>
</protein>
<dbReference type="Proteomes" id="UP001524478">
    <property type="component" value="Unassembled WGS sequence"/>
</dbReference>
<keyword evidence="1" id="KW-0472">Membrane</keyword>
<dbReference type="RefSeq" id="WP_216562247.1">
    <property type="nucleotide sequence ID" value="NZ_JAHLOH010000053.1"/>
</dbReference>
<dbReference type="EMBL" id="JANGAC010000001">
    <property type="protein sequence ID" value="MCQ4921910.1"/>
    <property type="molecule type" value="Genomic_DNA"/>
</dbReference>
<feature type="transmembrane region" description="Helical" evidence="1">
    <location>
        <begin position="5"/>
        <end position="24"/>
    </location>
</feature>
<proteinExistence type="predicted"/>
<evidence type="ECO:0000256" key="1">
    <source>
        <dbReference type="SAM" id="Phobius"/>
    </source>
</evidence>
<accession>A0ABT1S617</accession>
<evidence type="ECO:0000313" key="3">
    <source>
        <dbReference type="EMBL" id="MCQ4921910.1"/>
    </source>
</evidence>
<name>A0ABT1S617_9FIRM</name>
<dbReference type="SMART" id="SM00460">
    <property type="entry name" value="TGc"/>
    <property type="match status" value="1"/>
</dbReference>
<gene>
    <name evidence="3" type="ORF">NE686_02320</name>
</gene>
<comment type="caution">
    <text evidence="3">The sequence shown here is derived from an EMBL/GenBank/DDBJ whole genome shotgun (WGS) entry which is preliminary data.</text>
</comment>
<organism evidence="3 4">
    <name type="scientific">Tissierella carlieri</name>
    <dbReference type="NCBI Taxonomy" id="689904"/>
    <lineage>
        <taxon>Bacteria</taxon>
        <taxon>Bacillati</taxon>
        <taxon>Bacillota</taxon>
        <taxon>Tissierellia</taxon>
        <taxon>Tissierellales</taxon>
        <taxon>Tissierellaceae</taxon>
        <taxon>Tissierella</taxon>
    </lineage>
</organism>
<keyword evidence="1" id="KW-1133">Transmembrane helix</keyword>